<name>A0A1H7UT65_9RHOB</name>
<evidence type="ECO:0000313" key="2">
    <source>
        <dbReference type="EMBL" id="SEM00190.1"/>
    </source>
</evidence>
<gene>
    <name evidence="2" type="ORF">SAMN05443999_1119</name>
</gene>
<dbReference type="AlphaFoldDB" id="A0A1H7UT65"/>
<accession>A0A1H7UT65</accession>
<dbReference type="Proteomes" id="UP000199582">
    <property type="component" value="Unassembled WGS sequence"/>
</dbReference>
<proteinExistence type="predicted"/>
<organism evidence="2 3">
    <name type="scientific">Roseovarius azorensis</name>
    <dbReference type="NCBI Taxonomy" id="1287727"/>
    <lineage>
        <taxon>Bacteria</taxon>
        <taxon>Pseudomonadati</taxon>
        <taxon>Pseudomonadota</taxon>
        <taxon>Alphaproteobacteria</taxon>
        <taxon>Rhodobacterales</taxon>
        <taxon>Roseobacteraceae</taxon>
        <taxon>Roseovarius</taxon>
    </lineage>
</organism>
<dbReference type="OrthoDB" id="7791409at2"/>
<evidence type="ECO:0000256" key="1">
    <source>
        <dbReference type="SAM" id="SignalP"/>
    </source>
</evidence>
<evidence type="ECO:0000313" key="3">
    <source>
        <dbReference type="Proteomes" id="UP000199582"/>
    </source>
</evidence>
<dbReference type="RefSeq" id="WP_093038560.1">
    <property type="nucleotide sequence ID" value="NZ_FOAG01000011.1"/>
</dbReference>
<dbReference type="Pfam" id="PF09898">
    <property type="entry name" value="DUF2125"/>
    <property type="match status" value="1"/>
</dbReference>
<feature type="chain" id="PRO_5009299828" description="DUF2125 domain-containing protein" evidence="1">
    <location>
        <begin position="26"/>
        <end position="508"/>
    </location>
</feature>
<keyword evidence="3" id="KW-1185">Reference proteome</keyword>
<evidence type="ECO:0008006" key="4">
    <source>
        <dbReference type="Google" id="ProtNLM"/>
    </source>
</evidence>
<protein>
    <recommendedName>
        <fullName evidence="4">DUF2125 domain-containing protein</fullName>
    </recommendedName>
</protein>
<dbReference type="STRING" id="1287727.SAMN05443999_1119"/>
<reference evidence="2 3" key="1">
    <citation type="submission" date="2016-10" db="EMBL/GenBank/DDBJ databases">
        <authorList>
            <person name="de Groot N.N."/>
        </authorList>
    </citation>
    <scope>NUCLEOTIDE SEQUENCE [LARGE SCALE GENOMIC DNA]</scope>
    <source>
        <strain evidence="2 3">DSM 100674</strain>
    </source>
</reference>
<keyword evidence="1" id="KW-0732">Signal</keyword>
<dbReference type="InterPro" id="IPR018666">
    <property type="entry name" value="DUF2125"/>
</dbReference>
<feature type="signal peptide" evidence="1">
    <location>
        <begin position="1"/>
        <end position="25"/>
    </location>
</feature>
<sequence length="508" mass="53549">MAPFRPAATCALALSLAVSATSALADLTPDQVWQDWKSYLGGFGYEVTGEPEQVGNTLTLSDMGMTMQMPEGAGSVSMRMGQVQMIGNADGTVSVVLPEKIPVAVEALDDEGQQVTTTMEIAHQGLNVTVSGSPEAMQYAYDAAELSMALIDLMAGGESLDIKTAQIRFADVSGSSQSNLSDEMRMLSQTMTAGPVTYDLDFTEPDEGGRLAFTGSVAKARFVGEGEIPQSFDGNNIAASLNAGFRFDSRFEYETGSSAYRFEDAGDVLEGTNSSDRGNIATAIGPDGLRYAGAGHNMAIAVSSPDLPFPVTLNMARMGFSFAAPLIKSEEAQDFALTLDLSDFTMSDMIWALFDPGQQLPRDPATIGLDLSGKGRLFFDILDPATAGKLEADNAVPGELESLDLNNLTLSIAGARLTGEGAFVFDQDDLTSFGGMPAPEGALDLTLVGGNALLDKLIAIGLLPQDQAAGVRMMMGLFAEPAEGEDTLTSRIEVTKDGQVLANGQRLR</sequence>
<dbReference type="EMBL" id="FOAG01000011">
    <property type="protein sequence ID" value="SEM00190.1"/>
    <property type="molecule type" value="Genomic_DNA"/>
</dbReference>